<organism evidence="12">
    <name type="scientific">Melanopsichium pennsylvanicum 4</name>
    <dbReference type="NCBI Taxonomy" id="1398559"/>
    <lineage>
        <taxon>Eukaryota</taxon>
        <taxon>Fungi</taxon>
        <taxon>Dikarya</taxon>
        <taxon>Basidiomycota</taxon>
        <taxon>Ustilaginomycotina</taxon>
        <taxon>Ustilaginomycetes</taxon>
        <taxon>Ustilaginales</taxon>
        <taxon>Ustilaginaceae</taxon>
        <taxon>Melanopsichium</taxon>
    </lineage>
</organism>
<feature type="transmembrane region" description="Helical" evidence="10">
    <location>
        <begin position="179"/>
        <end position="196"/>
    </location>
</feature>
<evidence type="ECO:0000256" key="7">
    <source>
        <dbReference type="ARBA" id="ARBA00049119"/>
    </source>
</evidence>
<feature type="region of interest" description="Disordered" evidence="9">
    <location>
        <begin position="482"/>
        <end position="520"/>
    </location>
</feature>
<evidence type="ECO:0000256" key="8">
    <source>
        <dbReference type="RuleBase" id="RU003346"/>
    </source>
</evidence>
<evidence type="ECO:0000256" key="1">
    <source>
        <dbReference type="ARBA" id="ARBA00004141"/>
    </source>
</evidence>
<dbReference type="PROSITE" id="PS50850">
    <property type="entry name" value="MFS"/>
    <property type="match status" value="1"/>
</dbReference>
<sequence length="520" mass="57481">MFFQNVHVYYLAVIAYLGIFLFGWETGVAGGVVAQSGFLKAFNVKDKKQVSSIVVAILQAGAFFGSLPAPFLSNKFGRKKTLFFFNLFIALGTVLQVIPGVGGHLPLIYVGRVVAGFGIGGITSIASGYVSECCPKDVRGRITGMFQVILAAGVMVSYFTNYGVAQRYKFGANIWRIPFGLQLVPSGLMGIGLIFATESPRWLAKVGRTEEALRNFAFLRRRRIDDDDIMLEMAEINAAIREEAAERVSLRYCLFTKGINIRFFITFTIFVLQQWSGQNTVGYYAPQIFKSIGYNGTSAALLASGIYGVVKFVATFLWVMFGVETVGRRWSLFVSALGMGILFFIIGSLLKTYPPSATSDNPPPASRAMAGLVYLIALVYSLGVGPLCWVYVSEIFGNGTRHYGLALASATQWLFNFAQAQASPYMIDAMDYKVFFFFGSLNVVAFSTFVFFLPETKGRSLEEMDIIFGSVSKVEREAHLQHQQDVLEPHNASYEADEEKRAGSEDDKKDSGLRYESRTL</sequence>
<dbReference type="InterPro" id="IPR020846">
    <property type="entry name" value="MFS_dom"/>
</dbReference>
<keyword evidence="3 8" id="KW-0813">Transport</keyword>
<feature type="transmembrane region" description="Helical" evidence="10">
    <location>
        <begin position="142"/>
        <end position="159"/>
    </location>
</feature>
<evidence type="ECO:0000256" key="3">
    <source>
        <dbReference type="ARBA" id="ARBA00022448"/>
    </source>
</evidence>
<feature type="transmembrane region" description="Helical" evidence="10">
    <location>
        <begin position="296"/>
        <end position="318"/>
    </location>
</feature>
<dbReference type="PANTHER" id="PTHR48022:SF23">
    <property type="entry name" value="MAJOR FACILITATOR SUPERFAMILY (MFS) PROFILE DOMAIN-CONTAINING PROTEIN"/>
    <property type="match status" value="1"/>
</dbReference>
<feature type="compositionally biased region" description="Basic and acidic residues" evidence="9">
    <location>
        <begin position="498"/>
        <end position="520"/>
    </location>
</feature>
<evidence type="ECO:0000313" key="12">
    <source>
        <dbReference type="EMBL" id="CDI54182.1"/>
    </source>
</evidence>
<evidence type="ECO:0000256" key="2">
    <source>
        <dbReference type="ARBA" id="ARBA00010992"/>
    </source>
</evidence>
<feature type="transmembrane region" description="Helical" evidence="10">
    <location>
        <begin position="50"/>
        <end position="71"/>
    </location>
</feature>
<reference evidence="12" key="1">
    <citation type="journal article" date="2014" name="Genome Biol. Evol.">
        <title>Gene Loss Rather Than Gene Gain Is Associated with a Host Jump from Monocots to Dicots in the Smut Fungus Melanopsichium pennsylvanicum.</title>
        <authorList>
            <person name="Sharma R."/>
            <person name="Mishra B."/>
            <person name="Runge F."/>
            <person name="Thines M."/>
        </authorList>
    </citation>
    <scope>NUCLEOTIDE SEQUENCE</scope>
    <source>
        <strain evidence="12">4</strain>
    </source>
</reference>
<dbReference type="Pfam" id="PF00083">
    <property type="entry name" value="Sugar_tr"/>
    <property type="match status" value="1"/>
</dbReference>
<comment type="subcellular location">
    <subcellularLocation>
        <location evidence="1">Membrane</location>
        <topology evidence="1">Multi-pass membrane protein</topology>
    </subcellularLocation>
</comment>
<dbReference type="PRINTS" id="PR00171">
    <property type="entry name" value="SUGRTRNSPORT"/>
</dbReference>
<dbReference type="FunFam" id="1.20.1250.20:FF:000134">
    <property type="entry name" value="MFS sugar transporter protein"/>
    <property type="match status" value="1"/>
</dbReference>
<dbReference type="PROSITE" id="PS00217">
    <property type="entry name" value="SUGAR_TRANSPORT_2"/>
    <property type="match status" value="1"/>
</dbReference>
<keyword evidence="4 10" id="KW-0812">Transmembrane</keyword>
<keyword evidence="6 10" id="KW-0472">Membrane</keyword>
<evidence type="ECO:0000256" key="10">
    <source>
        <dbReference type="SAM" id="Phobius"/>
    </source>
</evidence>
<feature type="domain" description="Major facilitator superfamily (MFS) profile" evidence="11">
    <location>
        <begin position="11"/>
        <end position="457"/>
    </location>
</feature>
<protein>
    <submittedName>
        <fullName evidence="12">General substrate transporter</fullName>
    </submittedName>
</protein>
<evidence type="ECO:0000256" key="5">
    <source>
        <dbReference type="ARBA" id="ARBA00022989"/>
    </source>
</evidence>
<dbReference type="GO" id="GO:0016020">
    <property type="term" value="C:membrane"/>
    <property type="evidence" value="ECO:0007669"/>
    <property type="project" value="UniProtKB-SubCell"/>
</dbReference>
<proteinExistence type="inferred from homology"/>
<dbReference type="EMBL" id="HG529605">
    <property type="protein sequence ID" value="CDI54182.1"/>
    <property type="molecule type" value="Genomic_DNA"/>
</dbReference>
<dbReference type="InterPro" id="IPR050360">
    <property type="entry name" value="MFS_Sugar_Transporters"/>
</dbReference>
<evidence type="ECO:0000256" key="6">
    <source>
        <dbReference type="ARBA" id="ARBA00023136"/>
    </source>
</evidence>
<evidence type="ECO:0000259" key="11">
    <source>
        <dbReference type="PROSITE" id="PS50850"/>
    </source>
</evidence>
<feature type="transmembrane region" description="Helical" evidence="10">
    <location>
        <begin position="434"/>
        <end position="454"/>
    </location>
</feature>
<dbReference type="InterPro" id="IPR036259">
    <property type="entry name" value="MFS_trans_sf"/>
</dbReference>
<comment type="similarity">
    <text evidence="2 8">Belongs to the major facilitator superfamily. Sugar transporter (TC 2.A.1.1) family.</text>
</comment>
<comment type="catalytic activity">
    <reaction evidence="7">
        <text>myo-inositol(out) + H(+)(out) = myo-inositol(in) + H(+)(in)</text>
        <dbReference type="Rhea" id="RHEA:60364"/>
        <dbReference type="ChEBI" id="CHEBI:15378"/>
        <dbReference type="ChEBI" id="CHEBI:17268"/>
    </reaction>
</comment>
<evidence type="ECO:0000256" key="9">
    <source>
        <dbReference type="SAM" id="MobiDB-lite"/>
    </source>
</evidence>
<dbReference type="GO" id="GO:0005351">
    <property type="term" value="F:carbohydrate:proton symporter activity"/>
    <property type="evidence" value="ECO:0007669"/>
    <property type="project" value="TreeGrafter"/>
</dbReference>
<feature type="transmembrane region" description="Helical" evidence="10">
    <location>
        <begin position="7"/>
        <end position="30"/>
    </location>
</feature>
<name>A0A077R5L1_9BASI</name>
<feature type="transmembrane region" description="Helical" evidence="10">
    <location>
        <begin position="259"/>
        <end position="276"/>
    </location>
</feature>
<dbReference type="InterPro" id="IPR003663">
    <property type="entry name" value="Sugar/inositol_transpt"/>
</dbReference>
<keyword evidence="5 10" id="KW-1133">Transmembrane helix</keyword>
<feature type="transmembrane region" description="Helical" evidence="10">
    <location>
        <begin position="330"/>
        <end position="350"/>
    </location>
</feature>
<feature type="transmembrane region" description="Helical" evidence="10">
    <location>
        <begin position="370"/>
        <end position="392"/>
    </location>
</feature>
<feature type="transmembrane region" description="Helical" evidence="10">
    <location>
        <begin position="83"/>
        <end position="101"/>
    </location>
</feature>
<dbReference type="InterPro" id="IPR005829">
    <property type="entry name" value="Sugar_transporter_CS"/>
</dbReference>
<dbReference type="Gene3D" id="1.20.1250.20">
    <property type="entry name" value="MFS general substrate transporter like domains"/>
    <property type="match status" value="1"/>
</dbReference>
<dbReference type="InterPro" id="IPR005828">
    <property type="entry name" value="MFS_sugar_transport-like"/>
</dbReference>
<dbReference type="PANTHER" id="PTHR48022">
    <property type="entry name" value="PLASTIDIC GLUCOSE TRANSPORTER 4"/>
    <property type="match status" value="1"/>
</dbReference>
<dbReference type="NCBIfam" id="TIGR00879">
    <property type="entry name" value="SP"/>
    <property type="match status" value="1"/>
</dbReference>
<evidence type="ECO:0000256" key="4">
    <source>
        <dbReference type="ARBA" id="ARBA00022692"/>
    </source>
</evidence>
<dbReference type="SUPFAM" id="SSF103473">
    <property type="entry name" value="MFS general substrate transporter"/>
    <property type="match status" value="1"/>
</dbReference>
<feature type="transmembrane region" description="Helical" evidence="10">
    <location>
        <begin position="107"/>
        <end position="130"/>
    </location>
</feature>
<dbReference type="AlphaFoldDB" id="A0A077R5L1"/>
<accession>A0A077R5L1</accession>